<dbReference type="PANTHER" id="PTHR12894:SF27">
    <property type="entry name" value="TRANSFORMING GROWTH FACTOR-BETA RECEPTOR-ASSOCIATED PROTEIN 1"/>
    <property type="match status" value="1"/>
</dbReference>
<dbReference type="PROSITE" id="PS50219">
    <property type="entry name" value="CNH"/>
    <property type="match status" value="1"/>
</dbReference>
<dbReference type="EMBL" id="JAVRJZ010000006">
    <property type="protein sequence ID" value="KAK2721631.1"/>
    <property type="molecule type" value="Genomic_DNA"/>
</dbReference>
<evidence type="ECO:0000313" key="6">
    <source>
        <dbReference type="EMBL" id="KAK2721631.1"/>
    </source>
</evidence>
<dbReference type="GO" id="GO:0005737">
    <property type="term" value="C:cytoplasm"/>
    <property type="evidence" value="ECO:0007669"/>
    <property type="project" value="UniProtKB-SubCell"/>
</dbReference>
<dbReference type="Pfam" id="PF10367">
    <property type="entry name" value="zf-Vps39_C"/>
    <property type="match status" value="1"/>
</dbReference>
<evidence type="ECO:0000256" key="2">
    <source>
        <dbReference type="ARBA" id="ARBA00022448"/>
    </source>
</evidence>
<dbReference type="InterPro" id="IPR019453">
    <property type="entry name" value="VPS39/TGFA1_Znf"/>
</dbReference>
<dbReference type="Pfam" id="PF00780">
    <property type="entry name" value="CNH"/>
    <property type="match status" value="1"/>
</dbReference>
<accession>A0AA88LEB8</accession>
<evidence type="ECO:0000259" key="5">
    <source>
        <dbReference type="PROSITE" id="PS50219"/>
    </source>
</evidence>
<sequence>MPPPLGLFEENIALEFEYYHYEIEAIDVSESCLYVGASDSWVLKYMNESTDTKLRFSSRQRIAVTLGMKKPIENLIVSSALERCLVLCDQTLLVLNSNTLQTVSSNQSRLKGVSLFCLNENPKSNDPFELEVCAVRKKKFSLYIFKNDQFNLKKELSPTNSIPTAVAMDGNFLCAGMTTHYAIYNTETGGSQVIFGKESGKENSIVKRVGNEEFLVMGPGRLGVFVQASGASERPPLPWQDDVLSTCYSHPFVLALTPKSVLVFSITDYQLKEKLPIFNGKGVGNFDGIILAFSKRAVLQLSSIPWDKQVKALIDNERFEEAIDFAKNSYHSKLSKEQFDSELRRILVEVAFKHFINSDFDRAKDLFIEGAADARDVISIFPNLDIAHKSSFSTEDLRSARRALGSCDFLSQALVFLKDYLLHLKQHCIDSGAKQSIDTALILVFVQLDDLTSLVKLLNNSKFVADTSKCIPFLERKSKYVSGLLYWNAGYENEAFDIWMQNILDEYTDLLWPGFEFLVEKLSYINDMSVFWKNIGTFLKNMPETGLCILKSRCEISDLIEAPKLSLETAVDFLQQYPSLLLDFLEYVVFEKKSQTEKFHTQLGLLLADTLIKDENNGIVKEKFLNLLKNSKVIKHKVILGRIECTTLNIEKAIVYSRLNDFEKSFKILVTQLSQHDLAISLCISTDDKKSRENALYELLRTYLYTQADNVITDLFDKHARNLLSQYGHEFDVFKVLEILPSNWTLKDVQNLCVSGARSALSDSKKRSVERMLLEYQILRINDDLAKLQSEQFNIDRLFCKVCKRQIFSSGFARFPNGTICHVSCMIRKNICPVTGEVFSFKS</sequence>
<dbReference type="InterPro" id="IPR001180">
    <property type="entry name" value="CNH_dom"/>
</dbReference>
<keyword evidence="3" id="KW-0963">Cytoplasm</keyword>
<dbReference type="Proteomes" id="UP001187531">
    <property type="component" value="Unassembled WGS sequence"/>
</dbReference>
<proteinExistence type="predicted"/>
<dbReference type="InterPro" id="IPR032914">
    <property type="entry name" value="Vam6/VPS39/TRAP1"/>
</dbReference>
<comment type="subcellular location">
    <subcellularLocation>
        <location evidence="1">Cytoplasm</location>
    </subcellularLocation>
</comment>
<dbReference type="AlphaFoldDB" id="A0AA88LEB8"/>
<name>A0AA88LEB8_ARTSF</name>
<dbReference type="GO" id="GO:0016020">
    <property type="term" value="C:membrane"/>
    <property type="evidence" value="ECO:0007669"/>
    <property type="project" value="TreeGrafter"/>
</dbReference>
<evidence type="ECO:0000256" key="4">
    <source>
        <dbReference type="ARBA" id="ARBA00022927"/>
    </source>
</evidence>
<protein>
    <recommendedName>
        <fullName evidence="5">CNH domain-containing protein</fullName>
    </recommendedName>
</protein>
<dbReference type="PANTHER" id="PTHR12894">
    <property type="entry name" value="CNH DOMAIN CONTAINING"/>
    <property type="match status" value="1"/>
</dbReference>
<feature type="domain" description="CNH" evidence="5">
    <location>
        <begin position="20"/>
        <end position="290"/>
    </location>
</feature>
<organism evidence="6 7">
    <name type="scientific">Artemia franciscana</name>
    <name type="common">Brine shrimp</name>
    <name type="synonym">Artemia sanfranciscana</name>
    <dbReference type="NCBI Taxonomy" id="6661"/>
    <lineage>
        <taxon>Eukaryota</taxon>
        <taxon>Metazoa</taxon>
        <taxon>Ecdysozoa</taxon>
        <taxon>Arthropoda</taxon>
        <taxon>Crustacea</taxon>
        <taxon>Branchiopoda</taxon>
        <taxon>Anostraca</taxon>
        <taxon>Artemiidae</taxon>
        <taxon>Artemia</taxon>
    </lineage>
</organism>
<keyword evidence="2" id="KW-0813">Transport</keyword>
<keyword evidence="4" id="KW-0653">Protein transport</keyword>
<evidence type="ECO:0000256" key="1">
    <source>
        <dbReference type="ARBA" id="ARBA00004496"/>
    </source>
</evidence>
<evidence type="ECO:0000256" key="3">
    <source>
        <dbReference type="ARBA" id="ARBA00022490"/>
    </source>
</evidence>
<dbReference type="GO" id="GO:0006914">
    <property type="term" value="P:autophagy"/>
    <property type="evidence" value="ECO:0007669"/>
    <property type="project" value="TreeGrafter"/>
</dbReference>
<comment type="caution">
    <text evidence="6">The sequence shown here is derived from an EMBL/GenBank/DDBJ whole genome shotgun (WGS) entry which is preliminary data.</text>
</comment>
<dbReference type="GO" id="GO:0034058">
    <property type="term" value="P:endosomal vesicle fusion"/>
    <property type="evidence" value="ECO:0007669"/>
    <property type="project" value="TreeGrafter"/>
</dbReference>
<dbReference type="GO" id="GO:0015031">
    <property type="term" value="P:protein transport"/>
    <property type="evidence" value="ECO:0007669"/>
    <property type="project" value="UniProtKB-KW"/>
</dbReference>
<gene>
    <name evidence="6" type="ORF">QYM36_003810</name>
</gene>
<evidence type="ECO:0000313" key="7">
    <source>
        <dbReference type="Proteomes" id="UP001187531"/>
    </source>
</evidence>
<reference evidence="6" key="1">
    <citation type="submission" date="2023-07" db="EMBL/GenBank/DDBJ databases">
        <title>Chromosome-level genome assembly of Artemia franciscana.</title>
        <authorList>
            <person name="Jo E."/>
        </authorList>
    </citation>
    <scope>NUCLEOTIDE SEQUENCE</scope>
    <source>
        <tissue evidence="6">Whole body</tissue>
    </source>
</reference>
<keyword evidence="7" id="KW-1185">Reference proteome</keyword>